<keyword evidence="2" id="KW-0812">Transmembrane</keyword>
<evidence type="ECO:0000256" key="6">
    <source>
        <dbReference type="ARBA" id="ARBA00023180"/>
    </source>
</evidence>
<evidence type="ECO:0000256" key="4">
    <source>
        <dbReference type="ARBA" id="ARBA00023136"/>
    </source>
</evidence>
<proteinExistence type="predicted"/>
<keyword evidence="3" id="KW-1133">Transmembrane helix</keyword>
<evidence type="ECO:0000256" key="3">
    <source>
        <dbReference type="ARBA" id="ARBA00022989"/>
    </source>
</evidence>
<keyword evidence="6" id="KW-0325">Glycoprotein</keyword>
<reference evidence="9" key="1">
    <citation type="submission" date="2024-07" db="EMBL/GenBank/DDBJ databases">
        <title>Two chromosome-level genome assemblies of Korean endemic species Abeliophyllum distichum and Forsythia ovata (Oleaceae).</title>
        <authorList>
            <person name="Jang H."/>
        </authorList>
    </citation>
    <scope>NUCLEOTIDE SEQUENCE [LARGE SCALE GENOMIC DNA]</scope>
</reference>
<comment type="subcellular location">
    <subcellularLocation>
        <location evidence="1">Membrane</location>
        <topology evidence="1">Multi-pass membrane protein</topology>
    </subcellularLocation>
</comment>
<dbReference type="GO" id="GO:0016020">
    <property type="term" value="C:membrane"/>
    <property type="evidence" value="ECO:0007669"/>
    <property type="project" value="UniProtKB-SubCell"/>
</dbReference>
<comment type="caution">
    <text evidence="8">The sequence shown here is derived from an EMBL/GenBank/DDBJ whole genome shotgun (WGS) entry which is preliminary data.</text>
</comment>
<dbReference type="InterPro" id="IPR000337">
    <property type="entry name" value="GPCR_3"/>
</dbReference>
<dbReference type="SUPFAM" id="SSF53822">
    <property type="entry name" value="Periplasmic binding protein-like I"/>
    <property type="match status" value="1"/>
</dbReference>
<name>A0ABD1SRG1_9LAMI</name>
<dbReference type="InterPro" id="IPR001828">
    <property type="entry name" value="ANF_lig-bd_rcpt"/>
</dbReference>
<keyword evidence="5 8" id="KW-0675">Receptor</keyword>
<evidence type="ECO:0000313" key="9">
    <source>
        <dbReference type="Proteomes" id="UP001604277"/>
    </source>
</evidence>
<dbReference type="PRINTS" id="PR00248">
    <property type="entry name" value="GPCRMGR"/>
</dbReference>
<evidence type="ECO:0000256" key="5">
    <source>
        <dbReference type="ARBA" id="ARBA00023170"/>
    </source>
</evidence>
<dbReference type="InterPro" id="IPR028082">
    <property type="entry name" value="Peripla_BP_I"/>
</dbReference>
<feature type="domain" description="Receptor ligand binding region" evidence="7">
    <location>
        <begin position="7"/>
        <end position="115"/>
    </location>
</feature>
<dbReference type="AlphaFoldDB" id="A0ABD1SRG1"/>
<gene>
    <name evidence="8" type="ORF">Fot_36161</name>
</gene>
<dbReference type="InterPro" id="IPR015683">
    <property type="entry name" value="Ionotropic_Glu_rcpt"/>
</dbReference>
<protein>
    <submittedName>
        <fullName evidence="8">Glutamate receptor 2.8</fullName>
    </submittedName>
</protein>
<dbReference type="PANTHER" id="PTHR34836:SF7">
    <property type="entry name" value="RECEPTOR LIGAND BINDING REGION DOMAIN-CONTAINING PROTEIN"/>
    <property type="match status" value="1"/>
</dbReference>
<evidence type="ECO:0000256" key="2">
    <source>
        <dbReference type="ARBA" id="ARBA00022692"/>
    </source>
</evidence>
<dbReference type="Proteomes" id="UP001604277">
    <property type="component" value="Unassembled WGS sequence"/>
</dbReference>
<keyword evidence="4" id="KW-0472">Membrane</keyword>
<organism evidence="8 9">
    <name type="scientific">Forsythia ovata</name>
    <dbReference type="NCBI Taxonomy" id="205694"/>
    <lineage>
        <taxon>Eukaryota</taxon>
        <taxon>Viridiplantae</taxon>
        <taxon>Streptophyta</taxon>
        <taxon>Embryophyta</taxon>
        <taxon>Tracheophyta</taxon>
        <taxon>Spermatophyta</taxon>
        <taxon>Magnoliopsida</taxon>
        <taxon>eudicotyledons</taxon>
        <taxon>Gunneridae</taxon>
        <taxon>Pentapetalae</taxon>
        <taxon>asterids</taxon>
        <taxon>lamiids</taxon>
        <taxon>Lamiales</taxon>
        <taxon>Oleaceae</taxon>
        <taxon>Forsythieae</taxon>
        <taxon>Forsythia</taxon>
    </lineage>
</organism>
<keyword evidence="9" id="KW-1185">Reference proteome</keyword>
<sequence>MYLICNAVLDLLNHEEVHGILGPQTATEDKFFSELGGKVHVPVISFTARSSTVPYVQNRYFVRTTLDDMYQAQALADICHGFEWSEVVILYEDTEYGNQFLSHLNKAFQDIEIGIA</sequence>
<dbReference type="EMBL" id="JBFOLJ010000010">
    <property type="protein sequence ID" value="KAL2502313.1"/>
    <property type="molecule type" value="Genomic_DNA"/>
</dbReference>
<accession>A0ABD1SRG1</accession>
<evidence type="ECO:0000256" key="1">
    <source>
        <dbReference type="ARBA" id="ARBA00004141"/>
    </source>
</evidence>
<dbReference type="Pfam" id="PF01094">
    <property type="entry name" value="ANF_receptor"/>
    <property type="match status" value="1"/>
</dbReference>
<evidence type="ECO:0000313" key="8">
    <source>
        <dbReference type="EMBL" id="KAL2502313.1"/>
    </source>
</evidence>
<dbReference type="PANTHER" id="PTHR34836">
    <property type="entry name" value="OS06G0188250 PROTEIN"/>
    <property type="match status" value="1"/>
</dbReference>
<dbReference type="Gene3D" id="3.40.50.2300">
    <property type="match status" value="2"/>
</dbReference>
<evidence type="ECO:0000259" key="7">
    <source>
        <dbReference type="Pfam" id="PF01094"/>
    </source>
</evidence>